<reference evidence="1" key="1">
    <citation type="submission" date="2024-04" db="EMBL/GenBank/DDBJ databases">
        <title>Complete genome sequence of Sphingobacterium thalpophiium BAA-1094.</title>
        <authorList>
            <person name="Adaikpoh B.I."/>
        </authorList>
    </citation>
    <scope>NUCLEOTIDE SEQUENCE</scope>
    <source>
        <strain evidence="1">BAA-1094</strain>
    </source>
</reference>
<dbReference type="Proteomes" id="UP001485301">
    <property type="component" value="Chromosome"/>
</dbReference>
<keyword evidence="2" id="KW-1185">Reference proteome</keyword>
<evidence type="ECO:0000313" key="2">
    <source>
        <dbReference type="Proteomes" id="UP001485301"/>
    </source>
</evidence>
<evidence type="ECO:0000313" key="1">
    <source>
        <dbReference type="EMBL" id="WZN53999.1"/>
    </source>
</evidence>
<sequence length="171" mass="19473">MLQFFRTDLFAISGVSDNTVLCLMTNLGDDIYKFPTAKSFASWLGLVPNNKVSGGRILSSRVRKGKNTIAIALRHVANSIGNQNDHDLLPFFKRIAFKKGRVAAVTTTARKIAIIIWNMIIKSEKYSSQRIISDQEKFRLKRLNQVQKNIHNLNLSQQEFEKLIQHCLPQT</sequence>
<proteinExistence type="predicted"/>
<protein>
    <submittedName>
        <fullName evidence="1">Transposase</fullName>
    </submittedName>
</protein>
<organism evidence="1 2">
    <name type="scientific">Sphingobacterium thalpophilum</name>
    <dbReference type="NCBI Taxonomy" id="259"/>
    <lineage>
        <taxon>Bacteria</taxon>
        <taxon>Pseudomonadati</taxon>
        <taxon>Bacteroidota</taxon>
        <taxon>Sphingobacteriia</taxon>
        <taxon>Sphingobacteriales</taxon>
        <taxon>Sphingobacteriaceae</taxon>
        <taxon>Sphingobacterium</taxon>
    </lineage>
</organism>
<accession>A0ACD5BX06</accession>
<dbReference type="EMBL" id="CP151087">
    <property type="protein sequence ID" value="WZN53999.1"/>
    <property type="molecule type" value="Genomic_DNA"/>
</dbReference>
<name>A0ACD5BX06_9SPHI</name>
<gene>
    <name evidence="1" type="ORF">AACH28_15220</name>
</gene>